<accession>A0ABQ7GAV9</accession>
<keyword evidence="5 6" id="KW-0472">Membrane</keyword>
<sequence length="121" mass="13306">MLSSHKVPFDQYIPGLMATLALLMINVIRKQDLDDGDPYDDAGVCRPRLWLFLSYLVSFGSLVGSVWVLVEHYEQNPDISSTADKWPGVAGILQCSFILGSGLLLFISRGGSDDDMSYGAF</sequence>
<feature type="transmembrane region" description="Helical" evidence="6">
    <location>
        <begin position="12"/>
        <end position="28"/>
    </location>
</feature>
<reference evidence="7" key="1">
    <citation type="submission" date="2017-08" db="EMBL/GenBank/DDBJ databases">
        <authorList>
            <person name="Polle J.E."/>
            <person name="Barry K."/>
            <person name="Cushman J."/>
            <person name="Schmutz J."/>
            <person name="Tran D."/>
            <person name="Hathwaick L.T."/>
            <person name="Yim W.C."/>
            <person name="Jenkins J."/>
            <person name="Mckie-Krisberg Z.M."/>
            <person name="Prochnik S."/>
            <person name="Lindquist E."/>
            <person name="Dockter R.B."/>
            <person name="Adam C."/>
            <person name="Molina H."/>
            <person name="Bunkerborg J."/>
            <person name="Jin E."/>
            <person name="Buchheim M."/>
            <person name="Magnuson J."/>
        </authorList>
    </citation>
    <scope>NUCLEOTIDE SEQUENCE</scope>
    <source>
        <strain evidence="7">CCAP 19/18</strain>
    </source>
</reference>
<feature type="transmembrane region" description="Helical" evidence="6">
    <location>
        <begin position="49"/>
        <end position="69"/>
    </location>
</feature>
<feature type="transmembrane region" description="Helical" evidence="6">
    <location>
        <begin position="89"/>
        <end position="107"/>
    </location>
</feature>
<evidence type="ECO:0000256" key="3">
    <source>
        <dbReference type="ARBA" id="ARBA00022692"/>
    </source>
</evidence>
<dbReference type="Pfam" id="PF05255">
    <property type="entry name" value="UPF0220"/>
    <property type="match status" value="1"/>
</dbReference>
<keyword evidence="8" id="KW-1185">Reference proteome</keyword>
<dbReference type="InterPro" id="IPR007919">
    <property type="entry name" value="UPF0220"/>
</dbReference>
<evidence type="ECO:0000256" key="1">
    <source>
        <dbReference type="ARBA" id="ARBA00004141"/>
    </source>
</evidence>
<dbReference type="Proteomes" id="UP000815325">
    <property type="component" value="Unassembled WGS sequence"/>
</dbReference>
<keyword evidence="3 6" id="KW-0812">Transmembrane</keyword>
<protein>
    <submittedName>
        <fullName evidence="7">Uncharacterized protein</fullName>
    </submittedName>
</protein>
<evidence type="ECO:0000256" key="2">
    <source>
        <dbReference type="ARBA" id="ARBA00005335"/>
    </source>
</evidence>
<organism evidence="7 8">
    <name type="scientific">Dunaliella salina</name>
    <name type="common">Green alga</name>
    <name type="synonym">Protococcus salinus</name>
    <dbReference type="NCBI Taxonomy" id="3046"/>
    <lineage>
        <taxon>Eukaryota</taxon>
        <taxon>Viridiplantae</taxon>
        <taxon>Chlorophyta</taxon>
        <taxon>core chlorophytes</taxon>
        <taxon>Chlorophyceae</taxon>
        <taxon>CS clade</taxon>
        <taxon>Chlamydomonadales</taxon>
        <taxon>Dunaliellaceae</taxon>
        <taxon>Dunaliella</taxon>
    </lineage>
</organism>
<evidence type="ECO:0000313" key="8">
    <source>
        <dbReference type="Proteomes" id="UP000815325"/>
    </source>
</evidence>
<proteinExistence type="inferred from homology"/>
<gene>
    <name evidence="7" type="ORF">DUNSADRAFT_12619</name>
</gene>
<dbReference type="EMBL" id="MU069924">
    <property type="protein sequence ID" value="KAF5831749.1"/>
    <property type="molecule type" value="Genomic_DNA"/>
</dbReference>
<dbReference type="PANTHER" id="PTHR13180">
    <property type="entry name" value="SMALL MEMBRANE PROTEIN-RELATED"/>
    <property type="match status" value="1"/>
</dbReference>
<evidence type="ECO:0000256" key="4">
    <source>
        <dbReference type="ARBA" id="ARBA00022989"/>
    </source>
</evidence>
<comment type="caution">
    <text evidence="7">The sequence shown here is derived from an EMBL/GenBank/DDBJ whole genome shotgun (WGS) entry which is preliminary data.</text>
</comment>
<keyword evidence="4 6" id="KW-1133">Transmembrane helix</keyword>
<comment type="similarity">
    <text evidence="2">Belongs to the UPF0220 family.</text>
</comment>
<evidence type="ECO:0000313" key="7">
    <source>
        <dbReference type="EMBL" id="KAF5831749.1"/>
    </source>
</evidence>
<evidence type="ECO:0000256" key="5">
    <source>
        <dbReference type="ARBA" id="ARBA00023136"/>
    </source>
</evidence>
<comment type="subcellular location">
    <subcellularLocation>
        <location evidence="1">Membrane</location>
        <topology evidence="1">Multi-pass membrane protein</topology>
    </subcellularLocation>
</comment>
<name>A0ABQ7GAV9_DUNSA</name>
<evidence type="ECO:0000256" key="6">
    <source>
        <dbReference type="SAM" id="Phobius"/>
    </source>
</evidence>